<evidence type="ECO:0000313" key="1">
    <source>
        <dbReference type="EMBL" id="EDM03518.1"/>
    </source>
</evidence>
<evidence type="ECO:0000313" key="2">
    <source>
        <dbReference type="Proteomes" id="UP000234681"/>
    </source>
</evidence>
<organism evidence="1 2">
    <name type="scientific">Rattus norvegicus</name>
    <name type="common">Rat</name>
    <dbReference type="NCBI Taxonomy" id="10116"/>
    <lineage>
        <taxon>Eukaryota</taxon>
        <taxon>Metazoa</taxon>
        <taxon>Chordata</taxon>
        <taxon>Craniata</taxon>
        <taxon>Vertebrata</taxon>
        <taxon>Euteleostomi</taxon>
        <taxon>Mammalia</taxon>
        <taxon>Eutheria</taxon>
        <taxon>Euarchontoglires</taxon>
        <taxon>Glires</taxon>
        <taxon>Rodentia</taxon>
        <taxon>Myomorpha</taxon>
        <taxon>Muroidea</taxon>
        <taxon>Muridae</taxon>
        <taxon>Murinae</taxon>
        <taxon>Rattus</taxon>
    </lineage>
</organism>
<name>A6HBW3_RAT</name>
<gene>
    <name evidence="1" type="ORF">rCG_63457</name>
</gene>
<proteinExistence type="predicted"/>
<dbReference type="EMBL" id="CH473947">
    <property type="protein sequence ID" value="EDM03518.1"/>
    <property type="molecule type" value="Genomic_DNA"/>
</dbReference>
<dbReference type="AlphaFoldDB" id="A6HBW3"/>
<sequence length="77" mass="8927">MLYTIWYTVFRTDDSLITSISQKMQQRLQAWKATLYRAIVWGSPFPSRGVYTNEKGSRGKYFEKIRAIPSESQGSSL</sequence>
<feature type="non-terminal residue" evidence="1">
    <location>
        <position position="77"/>
    </location>
</feature>
<protein>
    <submittedName>
        <fullName evidence="1">RCG63457</fullName>
    </submittedName>
</protein>
<reference evidence="2" key="1">
    <citation type="submission" date="2005-09" db="EMBL/GenBank/DDBJ databases">
        <authorList>
            <person name="Mural R.J."/>
            <person name="Li P.W."/>
            <person name="Adams M.D."/>
            <person name="Amanatides P.G."/>
            <person name="Baden-Tillson H."/>
            <person name="Barnstead M."/>
            <person name="Chin S.H."/>
            <person name="Dew I."/>
            <person name="Evans C.A."/>
            <person name="Ferriera S."/>
            <person name="Flanigan M."/>
            <person name="Fosler C."/>
            <person name="Glodek A."/>
            <person name="Gu Z."/>
            <person name="Holt R.A."/>
            <person name="Jennings D."/>
            <person name="Kraft C.L."/>
            <person name="Lu F."/>
            <person name="Nguyen T."/>
            <person name="Nusskern D.R."/>
            <person name="Pfannkoch C.M."/>
            <person name="Sitter C."/>
            <person name="Sutton G.G."/>
            <person name="Venter J.C."/>
            <person name="Wang Z."/>
            <person name="Woodage T."/>
            <person name="Zheng X.H."/>
            <person name="Zhong F."/>
        </authorList>
    </citation>
    <scope>NUCLEOTIDE SEQUENCE [LARGE SCALE GENOMIC DNA]</scope>
    <source>
        <strain>BN</strain>
        <strain evidence="2">Sprague-Dawley</strain>
    </source>
</reference>
<accession>A6HBW3</accession>
<dbReference type="Proteomes" id="UP000234681">
    <property type="component" value="Chromosome 6"/>
</dbReference>